<evidence type="ECO:0000313" key="3">
    <source>
        <dbReference type="Proteomes" id="UP001165121"/>
    </source>
</evidence>
<dbReference type="Proteomes" id="UP001165121">
    <property type="component" value="Unassembled WGS sequence"/>
</dbReference>
<sequence>MKEATSSEQQSSLEQQWTPAPNRQQQWTSAPNQPEQQTPPPNHQQTSVTFDDLSGGTGTVQPSGNLRQ</sequence>
<name>A0A9W6YF68_9STRA</name>
<keyword evidence="3" id="KW-1185">Reference proteome</keyword>
<feature type="compositionally biased region" description="Low complexity" evidence="1">
    <location>
        <begin position="1"/>
        <end position="16"/>
    </location>
</feature>
<gene>
    <name evidence="2" type="ORF">Pfra01_002755800</name>
</gene>
<dbReference type="AlphaFoldDB" id="A0A9W6YF68"/>
<feature type="compositionally biased region" description="Polar residues" evidence="1">
    <location>
        <begin position="17"/>
        <end position="30"/>
    </location>
</feature>
<comment type="caution">
    <text evidence="2">The sequence shown here is derived from an EMBL/GenBank/DDBJ whole genome shotgun (WGS) entry which is preliminary data.</text>
</comment>
<proteinExistence type="predicted"/>
<feature type="compositionally biased region" description="Polar residues" evidence="1">
    <location>
        <begin position="59"/>
        <end position="68"/>
    </location>
</feature>
<feature type="region of interest" description="Disordered" evidence="1">
    <location>
        <begin position="1"/>
        <end position="68"/>
    </location>
</feature>
<accession>A0A9W6YF68</accession>
<evidence type="ECO:0000256" key="1">
    <source>
        <dbReference type="SAM" id="MobiDB-lite"/>
    </source>
</evidence>
<protein>
    <submittedName>
        <fullName evidence="2">Unnamed protein product</fullName>
    </submittedName>
</protein>
<organism evidence="2 3">
    <name type="scientific">Phytophthora fragariaefolia</name>
    <dbReference type="NCBI Taxonomy" id="1490495"/>
    <lineage>
        <taxon>Eukaryota</taxon>
        <taxon>Sar</taxon>
        <taxon>Stramenopiles</taxon>
        <taxon>Oomycota</taxon>
        <taxon>Peronosporomycetes</taxon>
        <taxon>Peronosporales</taxon>
        <taxon>Peronosporaceae</taxon>
        <taxon>Phytophthora</taxon>
    </lineage>
</organism>
<dbReference type="EMBL" id="BSXT01006817">
    <property type="protein sequence ID" value="GMF63119.1"/>
    <property type="molecule type" value="Genomic_DNA"/>
</dbReference>
<reference evidence="2" key="1">
    <citation type="submission" date="2023-04" db="EMBL/GenBank/DDBJ databases">
        <title>Phytophthora fragariaefolia NBRC 109709.</title>
        <authorList>
            <person name="Ichikawa N."/>
            <person name="Sato H."/>
            <person name="Tonouchi N."/>
        </authorList>
    </citation>
    <scope>NUCLEOTIDE SEQUENCE</scope>
    <source>
        <strain evidence="2">NBRC 109709</strain>
    </source>
</reference>
<evidence type="ECO:0000313" key="2">
    <source>
        <dbReference type="EMBL" id="GMF63119.1"/>
    </source>
</evidence>